<evidence type="ECO:0008006" key="3">
    <source>
        <dbReference type="Google" id="ProtNLM"/>
    </source>
</evidence>
<sequence length="158" mass="17570">MATSEPAEFAEVIHPRAVNREAIAEPPAARGLGPLAYRATALWLQEAFDDLAWDVHDVVEHGDLVVVHVTMRGIQTGTFVSYGPDARPVAAFPARGRRFAITQTHWLRTADGLVIEHWANRDDLGMAQQLGWTPPSPGYLLSMWWALRRARAAHDRQG</sequence>
<dbReference type="Proteomes" id="UP000467428">
    <property type="component" value="Chromosome"/>
</dbReference>
<evidence type="ECO:0000313" key="1">
    <source>
        <dbReference type="EMBL" id="BBY49168.1"/>
    </source>
</evidence>
<dbReference type="AlphaFoldDB" id="A0A7I7RX04"/>
<proteinExistence type="predicted"/>
<keyword evidence="2" id="KW-1185">Reference proteome</keyword>
<evidence type="ECO:0000313" key="2">
    <source>
        <dbReference type="Proteomes" id="UP000467428"/>
    </source>
</evidence>
<dbReference type="Gene3D" id="3.10.450.50">
    <property type="match status" value="1"/>
</dbReference>
<organism evidence="1 2">
    <name type="scientific">Mycolicibacterium arabiense</name>
    <dbReference type="NCBI Taxonomy" id="1286181"/>
    <lineage>
        <taxon>Bacteria</taxon>
        <taxon>Bacillati</taxon>
        <taxon>Actinomycetota</taxon>
        <taxon>Actinomycetes</taxon>
        <taxon>Mycobacteriales</taxon>
        <taxon>Mycobacteriaceae</taxon>
        <taxon>Mycolicibacterium</taxon>
    </lineage>
</organism>
<dbReference type="SUPFAM" id="SSF54427">
    <property type="entry name" value="NTF2-like"/>
    <property type="match status" value="1"/>
</dbReference>
<gene>
    <name evidence="1" type="ORF">MARA_26360</name>
</gene>
<name>A0A7I7RX04_9MYCO</name>
<dbReference type="EMBL" id="AP022593">
    <property type="protein sequence ID" value="BBY49168.1"/>
    <property type="molecule type" value="Genomic_DNA"/>
</dbReference>
<dbReference type="InterPro" id="IPR032710">
    <property type="entry name" value="NTF2-like_dom_sf"/>
</dbReference>
<reference evidence="1 2" key="1">
    <citation type="journal article" date="2019" name="Emerg. Microbes Infect.">
        <title>Comprehensive subspecies identification of 175 nontuberculous mycobacteria species based on 7547 genomic profiles.</title>
        <authorList>
            <person name="Matsumoto Y."/>
            <person name="Kinjo T."/>
            <person name="Motooka D."/>
            <person name="Nabeya D."/>
            <person name="Jung N."/>
            <person name="Uechi K."/>
            <person name="Horii T."/>
            <person name="Iida T."/>
            <person name="Fujita J."/>
            <person name="Nakamura S."/>
        </authorList>
    </citation>
    <scope>NUCLEOTIDE SEQUENCE [LARGE SCALE GENOMIC DNA]</scope>
    <source>
        <strain evidence="1 2">JCM 18538</strain>
    </source>
</reference>
<dbReference type="GO" id="GO:0030638">
    <property type="term" value="P:polyketide metabolic process"/>
    <property type="evidence" value="ECO:0007669"/>
    <property type="project" value="InterPro"/>
</dbReference>
<geneLocation type="plasmid" evidence="2">
    <name>pjcm18538 dna</name>
</geneLocation>
<accession>A0A7I7RX04</accession>
<protein>
    <recommendedName>
        <fullName evidence="3">Polyketide cyclase</fullName>
    </recommendedName>
</protein>
<dbReference type="Pfam" id="PF07366">
    <property type="entry name" value="SnoaL"/>
    <property type="match status" value="1"/>
</dbReference>
<dbReference type="InterPro" id="IPR009959">
    <property type="entry name" value="Cyclase_SnoaL-like"/>
</dbReference>
<dbReference type="RefSeq" id="WP_163918847.1">
    <property type="nucleotide sequence ID" value="NZ_AP022593.1"/>
</dbReference>
<dbReference type="KEGG" id="marz:MARA_26360"/>